<feature type="transmembrane region" description="Helical" evidence="24">
    <location>
        <begin position="233"/>
        <end position="253"/>
    </location>
</feature>
<feature type="transmembrane region" description="Helical" evidence="24">
    <location>
        <begin position="31"/>
        <end position="49"/>
    </location>
</feature>
<feature type="transmembrane region" description="Helical" evidence="24">
    <location>
        <begin position="98"/>
        <end position="116"/>
    </location>
</feature>
<keyword evidence="8" id="KW-1003">Cell membrane</keyword>
<comment type="catalytic activity">
    <reaction evidence="1">
        <text>a 1,2-diacyl-sn-glycero-3-phosphate + CTP + H(+) = a CDP-1,2-diacyl-sn-glycerol + diphosphate</text>
        <dbReference type="Rhea" id="RHEA:16229"/>
        <dbReference type="ChEBI" id="CHEBI:15378"/>
        <dbReference type="ChEBI" id="CHEBI:33019"/>
        <dbReference type="ChEBI" id="CHEBI:37563"/>
        <dbReference type="ChEBI" id="CHEBI:58332"/>
        <dbReference type="ChEBI" id="CHEBI:58608"/>
        <dbReference type="EC" id="2.7.7.41"/>
    </reaction>
</comment>
<dbReference type="Proteomes" id="UP000315349">
    <property type="component" value="Chromosome"/>
</dbReference>
<dbReference type="PANTHER" id="PTHR46382:SF1">
    <property type="entry name" value="PHOSPHATIDATE CYTIDYLYLTRANSFERASE"/>
    <property type="match status" value="1"/>
</dbReference>
<evidence type="ECO:0000256" key="14">
    <source>
        <dbReference type="ARBA" id="ARBA00023098"/>
    </source>
</evidence>
<keyword evidence="10 25" id="KW-0808">Transferase</keyword>
<evidence type="ECO:0000256" key="21">
    <source>
        <dbReference type="ARBA" id="ARBA00032396"/>
    </source>
</evidence>
<evidence type="ECO:0000256" key="17">
    <source>
        <dbReference type="ARBA" id="ARBA00023264"/>
    </source>
</evidence>
<comment type="subcellular location">
    <subcellularLocation>
        <location evidence="2">Cell membrane</location>
        <topology evidence="2">Multi-pass membrane protein</topology>
    </subcellularLocation>
</comment>
<evidence type="ECO:0000256" key="7">
    <source>
        <dbReference type="ARBA" id="ARBA00019373"/>
    </source>
</evidence>
<dbReference type="GO" id="GO:0004605">
    <property type="term" value="F:phosphatidate cytidylyltransferase activity"/>
    <property type="evidence" value="ECO:0007669"/>
    <property type="project" value="UniProtKB-EC"/>
</dbReference>
<feature type="transmembrane region" description="Helical" evidence="24">
    <location>
        <begin position="195"/>
        <end position="213"/>
    </location>
</feature>
<dbReference type="AlphaFoldDB" id="A0A518GU21"/>
<name>A0A518GU21_9PLAN</name>
<evidence type="ECO:0000313" key="25">
    <source>
        <dbReference type="EMBL" id="QDV32088.1"/>
    </source>
</evidence>
<evidence type="ECO:0000256" key="3">
    <source>
        <dbReference type="ARBA" id="ARBA00005119"/>
    </source>
</evidence>
<keyword evidence="16" id="KW-0594">Phospholipid biosynthesis</keyword>
<comment type="pathway">
    <text evidence="4">Lipid metabolism.</text>
</comment>
<evidence type="ECO:0000256" key="2">
    <source>
        <dbReference type="ARBA" id="ARBA00004651"/>
    </source>
</evidence>
<keyword evidence="11 24" id="KW-0812">Transmembrane</keyword>
<evidence type="ECO:0000256" key="20">
    <source>
        <dbReference type="ARBA" id="ARBA00032253"/>
    </source>
</evidence>
<evidence type="ECO:0000256" key="19">
    <source>
        <dbReference type="ARBA" id="ARBA00031825"/>
    </source>
</evidence>
<evidence type="ECO:0000256" key="1">
    <source>
        <dbReference type="ARBA" id="ARBA00001698"/>
    </source>
</evidence>
<sequence length="303" mass="32749">MLRWRLAMSAVLIPLLAGIFALDHSFGRSAPILLVFGCVLAYRGADELCDLLHTRNFTPHRFTVCALSMLVTSAAWFGRSRIFPIDVPDDGNTLAQVMLAYSLSILIMFFVSAYRYREPGKSMETLGAELMIVSYVGVLLGVCAQLRWVAGAEAGYLVMGSLVIVTKAGDAGAYTLGRLFGRRKLVPLLSPGKTYAGAGGALLGSALGAYLWLTFATPFFNATWQPPEWYWTVLYGVIIGIVGLIGDLCESLIKRDVGKKDSAGLLPGFGGLLDLLDSIIYSAPVAYILWKAIPLATWKIPGA</sequence>
<evidence type="ECO:0000256" key="24">
    <source>
        <dbReference type="SAM" id="Phobius"/>
    </source>
</evidence>
<keyword evidence="9" id="KW-0444">Lipid biosynthesis</keyword>
<evidence type="ECO:0000256" key="9">
    <source>
        <dbReference type="ARBA" id="ARBA00022516"/>
    </source>
</evidence>
<keyword evidence="26" id="KW-1185">Reference proteome</keyword>
<evidence type="ECO:0000256" key="5">
    <source>
        <dbReference type="ARBA" id="ARBA00010185"/>
    </source>
</evidence>
<evidence type="ECO:0000256" key="15">
    <source>
        <dbReference type="ARBA" id="ARBA00023136"/>
    </source>
</evidence>
<keyword evidence="13 24" id="KW-1133">Transmembrane helix</keyword>
<feature type="transmembrane region" description="Helical" evidence="24">
    <location>
        <begin position="154"/>
        <end position="174"/>
    </location>
</feature>
<dbReference type="Pfam" id="PF01148">
    <property type="entry name" value="CTP_transf_1"/>
    <property type="match status" value="1"/>
</dbReference>
<dbReference type="PANTHER" id="PTHR46382">
    <property type="entry name" value="PHOSPHATIDATE CYTIDYLYLTRANSFERASE"/>
    <property type="match status" value="1"/>
</dbReference>
<evidence type="ECO:0000256" key="4">
    <source>
        <dbReference type="ARBA" id="ARBA00005189"/>
    </source>
</evidence>
<feature type="transmembrane region" description="Helical" evidence="24">
    <location>
        <begin position="61"/>
        <end position="78"/>
    </location>
</feature>
<evidence type="ECO:0000256" key="23">
    <source>
        <dbReference type="ARBA" id="ARBA00033406"/>
    </source>
</evidence>
<accession>A0A518GU21</accession>
<dbReference type="GO" id="GO:0005886">
    <property type="term" value="C:plasma membrane"/>
    <property type="evidence" value="ECO:0007669"/>
    <property type="project" value="UniProtKB-SubCell"/>
</dbReference>
<evidence type="ECO:0000313" key="26">
    <source>
        <dbReference type="Proteomes" id="UP000315349"/>
    </source>
</evidence>
<comment type="pathway">
    <text evidence="3">Phospholipid metabolism; CDP-diacylglycerol biosynthesis; CDP-diacylglycerol from sn-glycerol 3-phosphate: step 3/3.</text>
</comment>
<organism evidence="25 26">
    <name type="scientific">Planctopirus ephydatiae</name>
    <dbReference type="NCBI Taxonomy" id="2528019"/>
    <lineage>
        <taxon>Bacteria</taxon>
        <taxon>Pseudomonadati</taxon>
        <taxon>Planctomycetota</taxon>
        <taxon>Planctomycetia</taxon>
        <taxon>Planctomycetales</taxon>
        <taxon>Planctomycetaceae</taxon>
        <taxon>Planctopirus</taxon>
    </lineage>
</organism>
<keyword evidence="17" id="KW-1208">Phospholipid metabolism</keyword>
<evidence type="ECO:0000256" key="11">
    <source>
        <dbReference type="ARBA" id="ARBA00022692"/>
    </source>
</evidence>
<proteinExistence type="inferred from homology"/>
<keyword evidence="14" id="KW-0443">Lipid metabolism</keyword>
<dbReference type="EC" id="2.7.7.41" evidence="6"/>
<dbReference type="OrthoDB" id="9799199at2"/>
<evidence type="ECO:0000256" key="18">
    <source>
        <dbReference type="ARBA" id="ARBA00029893"/>
    </source>
</evidence>
<evidence type="ECO:0000256" key="12">
    <source>
        <dbReference type="ARBA" id="ARBA00022695"/>
    </source>
</evidence>
<evidence type="ECO:0000256" key="16">
    <source>
        <dbReference type="ARBA" id="ARBA00023209"/>
    </source>
</evidence>
<comment type="similarity">
    <text evidence="5">Belongs to the CDS family.</text>
</comment>
<dbReference type="GO" id="GO:0016024">
    <property type="term" value="P:CDP-diacylglycerol biosynthetic process"/>
    <property type="evidence" value="ECO:0007669"/>
    <property type="project" value="TreeGrafter"/>
</dbReference>
<dbReference type="KEGG" id="peh:Spb1_40360"/>
<gene>
    <name evidence="25" type="primary">cdsA</name>
    <name evidence="25" type="ORF">Spb1_40360</name>
</gene>
<keyword evidence="15 24" id="KW-0472">Membrane</keyword>
<feature type="transmembrane region" description="Helical" evidence="24">
    <location>
        <begin position="128"/>
        <end position="148"/>
    </location>
</feature>
<evidence type="ECO:0000256" key="13">
    <source>
        <dbReference type="ARBA" id="ARBA00022989"/>
    </source>
</evidence>
<keyword evidence="12 25" id="KW-0548">Nucleotidyltransferase</keyword>
<evidence type="ECO:0000256" key="10">
    <source>
        <dbReference type="ARBA" id="ARBA00022679"/>
    </source>
</evidence>
<dbReference type="EMBL" id="CP036299">
    <property type="protein sequence ID" value="QDV32088.1"/>
    <property type="molecule type" value="Genomic_DNA"/>
</dbReference>
<protein>
    <recommendedName>
        <fullName evidence="7">Phosphatidate cytidylyltransferase</fullName>
        <ecNumber evidence="6">2.7.7.41</ecNumber>
    </recommendedName>
    <alternativeName>
        <fullName evidence="20">CDP-DAG synthase</fullName>
    </alternativeName>
    <alternativeName>
        <fullName evidence="22">CDP-DG synthase</fullName>
    </alternativeName>
    <alternativeName>
        <fullName evidence="18">CDP-diacylglycerol synthase</fullName>
    </alternativeName>
    <alternativeName>
        <fullName evidence="21">CDP-diglyceride pyrophosphorylase</fullName>
    </alternativeName>
    <alternativeName>
        <fullName evidence="23">CDP-diglyceride synthase</fullName>
    </alternativeName>
    <alternativeName>
        <fullName evidence="19">CTP:phosphatidate cytidylyltransferase</fullName>
    </alternativeName>
</protein>
<reference evidence="25 26" key="1">
    <citation type="submission" date="2019-02" db="EMBL/GenBank/DDBJ databases">
        <title>Deep-cultivation of Planctomycetes and their phenomic and genomic characterization uncovers novel biology.</title>
        <authorList>
            <person name="Wiegand S."/>
            <person name="Jogler M."/>
            <person name="Boedeker C."/>
            <person name="Pinto D."/>
            <person name="Vollmers J."/>
            <person name="Rivas-Marin E."/>
            <person name="Kohn T."/>
            <person name="Peeters S.H."/>
            <person name="Heuer A."/>
            <person name="Rast P."/>
            <person name="Oberbeckmann S."/>
            <person name="Bunk B."/>
            <person name="Jeske O."/>
            <person name="Meyerdierks A."/>
            <person name="Storesund J.E."/>
            <person name="Kallscheuer N."/>
            <person name="Luecker S."/>
            <person name="Lage O.M."/>
            <person name="Pohl T."/>
            <person name="Merkel B.J."/>
            <person name="Hornburger P."/>
            <person name="Mueller R.-W."/>
            <person name="Bruemmer F."/>
            <person name="Labrenz M."/>
            <person name="Spormann A.M."/>
            <person name="Op den Camp H."/>
            <person name="Overmann J."/>
            <person name="Amann R."/>
            <person name="Jetten M.S.M."/>
            <person name="Mascher T."/>
            <person name="Medema M.H."/>
            <person name="Devos D.P."/>
            <person name="Kaster A.-K."/>
            <person name="Ovreas L."/>
            <person name="Rohde M."/>
            <person name="Galperin M.Y."/>
            <person name="Jogler C."/>
        </authorList>
    </citation>
    <scope>NUCLEOTIDE SEQUENCE [LARGE SCALE GENOMIC DNA]</scope>
    <source>
        <strain evidence="25 26">Spb1</strain>
    </source>
</reference>
<evidence type="ECO:0000256" key="22">
    <source>
        <dbReference type="ARBA" id="ARBA00032743"/>
    </source>
</evidence>
<evidence type="ECO:0000256" key="8">
    <source>
        <dbReference type="ARBA" id="ARBA00022475"/>
    </source>
</evidence>
<evidence type="ECO:0000256" key="6">
    <source>
        <dbReference type="ARBA" id="ARBA00012487"/>
    </source>
</evidence>